<dbReference type="Proteomes" id="UP000234254">
    <property type="component" value="Unassembled WGS sequence"/>
</dbReference>
<evidence type="ECO:0000313" key="4">
    <source>
        <dbReference type="Proteomes" id="UP000234254"/>
    </source>
</evidence>
<protein>
    <submittedName>
        <fullName evidence="3">Uncharacterized protein</fullName>
    </submittedName>
</protein>
<sequence>MQSLRHRGCHDFVFCLVPTHVFILVSAVHGPRRDSRTIGSTPVHQSRASPHGCAVSHSLVLIDAHRELRPSAATRSDLEVFTTLVVFLRLPLCRDPRRCRIHHMELPEQACLDEESCRISSLNPVRTQERAGHENIKGIQPRPIVSTTQKVTLTQTSSPKSRKYDFNPLEVSQGKPGPDNEDCYYNHYYYLG</sequence>
<comment type="caution">
    <text evidence="3">The sequence shown here is derived from an EMBL/GenBank/DDBJ whole genome shotgun (WGS) entry which is preliminary data.</text>
</comment>
<evidence type="ECO:0000313" key="3">
    <source>
        <dbReference type="EMBL" id="PKY04561.1"/>
    </source>
</evidence>
<feature type="region of interest" description="Disordered" evidence="1">
    <location>
        <begin position="153"/>
        <end position="178"/>
    </location>
</feature>
<organism evidence="3 4">
    <name type="scientific">Aspergillus campestris (strain IBT 28561)</name>
    <dbReference type="NCBI Taxonomy" id="1392248"/>
    <lineage>
        <taxon>Eukaryota</taxon>
        <taxon>Fungi</taxon>
        <taxon>Dikarya</taxon>
        <taxon>Ascomycota</taxon>
        <taxon>Pezizomycotina</taxon>
        <taxon>Eurotiomycetes</taxon>
        <taxon>Eurotiomycetidae</taxon>
        <taxon>Eurotiales</taxon>
        <taxon>Aspergillaceae</taxon>
        <taxon>Aspergillus</taxon>
        <taxon>Aspergillus subgen. Circumdati</taxon>
    </lineage>
</organism>
<name>A0A2I1D3V1_ASPC2</name>
<evidence type="ECO:0000256" key="1">
    <source>
        <dbReference type="SAM" id="MobiDB-lite"/>
    </source>
</evidence>
<keyword evidence="2" id="KW-0812">Transmembrane</keyword>
<dbReference type="AlphaFoldDB" id="A0A2I1D3V1"/>
<dbReference type="RefSeq" id="XP_024693155.1">
    <property type="nucleotide sequence ID" value="XM_024832849.1"/>
</dbReference>
<feature type="transmembrane region" description="Helical" evidence="2">
    <location>
        <begin position="12"/>
        <end position="30"/>
    </location>
</feature>
<dbReference type="GeneID" id="36540372"/>
<reference evidence="3" key="1">
    <citation type="submission" date="2016-12" db="EMBL/GenBank/DDBJ databases">
        <title>The genomes of Aspergillus section Nigri reveals drivers in fungal speciation.</title>
        <authorList>
            <consortium name="DOE Joint Genome Institute"/>
            <person name="Vesth T.C."/>
            <person name="Nybo J."/>
            <person name="Theobald S."/>
            <person name="Brandl J."/>
            <person name="Frisvad J.C."/>
            <person name="Nielsen K.F."/>
            <person name="Lyhne E.K."/>
            <person name="Kogle M.E."/>
            <person name="Kuo A."/>
            <person name="Riley R."/>
            <person name="Clum A."/>
            <person name="Nolan M."/>
            <person name="Lipzen A."/>
            <person name="Salamov A."/>
            <person name="Henrissat B."/>
            <person name="Wiebenga A."/>
            <person name="De vries R.P."/>
            <person name="Grigoriev I.V."/>
            <person name="Mortensen U.H."/>
            <person name="Andersen M.R."/>
            <person name="Baker S.E."/>
        </authorList>
    </citation>
    <scope>NUCLEOTIDE SEQUENCE</scope>
    <source>
        <strain evidence="3">IBT 28561</strain>
    </source>
</reference>
<dbReference type="VEuPathDB" id="FungiDB:P168DRAFT_159887"/>
<keyword evidence="4" id="KW-1185">Reference proteome</keyword>
<proteinExistence type="predicted"/>
<evidence type="ECO:0000256" key="2">
    <source>
        <dbReference type="SAM" id="Phobius"/>
    </source>
</evidence>
<keyword evidence="2" id="KW-1133">Transmembrane helix</keyword>
<accession>A0A2I1D3V1</accession>
<dbReference type="EMBL" id="MSFM01000006">
    <property type="protein sequence ID" value="PKY04561.1"/>
    <property type="molecule type" value="Genomic_DNA"/>
</dbReference>
<gene>
    <name evidence="3" type="ORF">P168DRAFT_159887</name>
</gene>
<keyword evidence="2" id="KW-0472">Membrane</keyword>